<name>A0AAP0J9V1_9MAGN</name>
<keyword evidence="3" id="KW-1185">Reference proteome</keyword>
<evidence type="ECO:0000256" key="1">
    <source>
        <dbReference type="SAM" id="MobiDB-lite"/>
    </source>
</evidence>
<organism evidence="2 3">
    <name type="scientific">Stephania japonica</name>
    <dbReference type="NCBI Taxonomy" id="461633"/>
    <lineage>
        <taxon>Eukaryota</taxon>
        <taxon>Viridiplantae</taxon>
        <taxon>Streptophyta</taxon>
        <taxon>Embryophyta</taxon>
        <taxon>Tracheophyta</taxon>
        <taxon>Spermatophyta</taxon>
        <taxon>Magnoliopsida</taxon>
        <taxon>Ranunculales</taxon>
        <taxon>Menispermaceae</taxon>
        <taxon>Menispermoideae</taxon>
        <taxon>Cissampelideae</taxon>
        <taxon>Stephania</taxon>
    </lineage>
</organism>
<reference evidence="2 3" key="1">
    <citation type="submission" date="2024-01" db="EMBL/GenBank/DDBJ databases">
        <title>Genome assemblies of Stephania.</title>
        <authorList>
            <person name="Yang L."/>
        </authorList>
    </citation>
    <scope>NUCLEOTIDE SEQUENCE [LARGE SCALE GENOMIC DNA]</scope>
    <source>
        <strain evidence="2">QJT</strain>
        <tissue evidence="2">Leaf</tissue>
    </source>
</reference>
<evidence type="ECO:0008006" key="4">
    <source>
        <dbReference type="Google" id="ProtNLM"/>
    </source>
</evidence>
<feature type="region of interest" description="Disordered" evidence="1">
    <location>
        <begin position="396"/>
        <end position="417"/>
    </location>
</feature>
<protein>
    <recommendedName>
        <fullName evidence="4">DUF4283 domain-containing protein</fullName>
    </recommendedName>
</protein>
<dbReference type="AlphaFoldDB" id="A0AAP0J9V1"/>
<evidence type="ECO:0000313" key="2">
    <source>
        <dbReference type="EMBL" id="KAK9129665.1"/>
    </source>
</evidence>
<dbReference type="PANTHER" id="PTHR34427:SF5">
    <property type="entry name" value="DUF4283 DOMAIN-CONTAINING PROTEIN"/>
    <property type="match status" value="1"/>
</dbReference>
<feature type="region of interest" description="Disordered" evidence="1">
    <location>
        <begin position="266"/>
        <end position="287"/>
    </location>
</feature>
<sequence>MEQLRREGVDDGGDGQWTQVVRGGRLRPAVQPQETPQHPQEPPISFHIERKFFRVVRRIEGISVSETTPSSTFKVEFTAEETRWLATKMSSRILSDRDLAYQSIRPLREWDFSLIIYRSSLAHCWADISATINIVTHGKEPLQPFGDDRAFLRCTDFRHRETVFGLINQMASPLVEKVTQWRHEHHWKNPKIGIHNGWISIEGLPLNLWNDVAFKMIGEKFGGLIELAEVTKAKSNIHMAFMKVKGCERGVPGDVARSGSFPLIGDSESFNHKPPTAPVPTSPVRRLGKQPALTGQTVNRVSEAEQLAGMQMGCGDHASTSNVLQLNSRAPYTSTQECVMHLEAQRPNCNNGQLVQPTLEDFLKSKKMAQMKRKEKPKGPLFQPTLFQFIKTRGPKLMASSSHHNPPPTPNPSALKHLESDTQLTGSPQAFPQLLTRAATGTSASILSNEALKDNRGCLSDGVIHGRQVGVRLLRRSPVSPVIRAEDNSDDGDNFDDVDTNLMPTQIIEDCLL</sequence>
<accession>A0AAP0J9V1</accession>
<dbReference type="EMBL" id="JBBNAE010000004">
    <property type="protein sequence ID" value="KAK9129665.1"/>
    <property type="molecule type" value="Genomic_DNA"/>
</dbReference>
<comment type="caution">
    <text evidence="2">The sequence shown here is derived from an EMBL/GenBank/DDBJ whole genome shotgun (WGS) entry which is preliminary data.</text>
</comment>
<gene>
    <name evidence="2" type="ORF">Sjap_010152</name>
</gene>
<evidence type="ECO:0000313" key="3">
    <source>
        <dbReference type="Proteomes" id="UP001417504"/>
    </source>
</evidence>
<dbReference type="Proteomes" id="UP001417504">
    <property type="component" value="Unassembled WGS sequence"/>
</dbReference>
<proteinExistence type="predicted"/>
<dbReference type="PANTHER" id="PTHR34427">
    <property type="entry name" value="DUF4283 DOMAIN PROTEIN"/>
    <property type="match status" value="1"/>
</dbReference>